<keyword evidence="2" id="KW-1185">Reference proteome</keyword>
<organism evidence="1 2">
    <name type="scientific">Ancylostoma ceylanicum</name>
    <dbReference type="NCBI Taxonomy" id="53326"/>
    <lineage>
        <taxon>Eukaryota</taxon>
        <taxon>Metazoa</taxon>
        <taxon>Ecdysozoa</taxon>
        <taxon>Nematoda</taxon>
        <taxon>Chromadorea</taxon>
        <taxon>Rhabditida</taxon>
        <taxon>Rhabditina</taxon>
        <taxon>Rhabditomorpha</taxon>
        <taxon>Strongyloidea</taxon>
        <taxon>Ancylostomatidae</taxon>
        <taxon>Ancylostomatinae</taxon>
        <taxon>Ancylostoma</taxon>
    </lineage>
</organism>
<accession>A0A016V845</accession>
<protein>
    <submittedName>
        <fullName evidence="1">Uncharacterized protein</fullName>
    </submittedName>
</protein>
<comment type="caution">
    <text evidence="1">The sequence shown here is derived from an EMBL/GenBank/DDBJ whole genome shotgun (WGS) entry which is preliminary data.</text>
</comment>
<dbReference type="EMBL" id="JARK01001351">
    <property type="protein sequence ID" value="EYC23839.1"/>
    <property type="molecule type" value="Genomic_DNA"/>
</dbReference>
<reference evidence="2" key="1">
    <citation type="journal article" date="2015" name="Nat. Genet.">
        <title>The genome and transcriptome of the zoonotic hookworm Ancylostoma ceylanicum identify infection-specific gene families.</title>
        <authorList>
            <person name="Schwarz E.M."/>
            <person name="Hu Y."/>
            <person name="Antoshechkin I."/>
            <person name="Miller M.M."/>
            <person name="Sternberg P.W."/>
            <person name="Aroian R.V."/>
        </authorList>
    </citation>
    <scope>NUCLEOTIDE SEQUENCE</scope>
    <source>
        <strain evidence="2">HY135</strain>
    </source>
</reference>
<evidence type="ECO:0000313" key="2">
    <source>
        <dbReference type="Proteomes" id="UP000024635"/>
    </source>
</evidence>
<sequence length="70" mass="8282">MPRYRSSSKIFRKWMCAPDSRIWYKLPLWQRKTTSRELGKILVCCKIDVGFRQLTLNCCNSAETELLLPT</sequence>
<gene>
    <name evidence="1" type="primary">Acey_s0015.g2857</name>
    <name evidence="1" type="ORF">Y032_0015g2857</name>
</gene>
<dbReference type="OrthoDB" id="5835084at2759"/>
<dbReference type="AlphaFoldDB" id="A0A016V845"/>
<dbReference type="Proteomes" id="UP000024635">
    <property type="component" value="Unassembled WGS sequence"/>
</dbReference>
<proteinExistence type="predicted"/>
<name>A0A016V845_9BILA</name>
<evidence type="ECO:0000313" key="1">
    <source>
        <dbReference type="EMBL" id="EYC23839.1"/>
    </source>
</evidence>